<evidence type="ECO:0008006" key="4">
    <source>
        <dbReference type="Google" id="ProtNLM"/>
    </source>
</evidence>
<comment type="similarity">
    <text evidence="1">Belongs to the HupF/HypC family.</text>
</comment>
<dbReference type="Proteomes" id="UP000244066">
    <property type="component" value="Unassembled WGS sequence"/>
</dbReference>
<dbReference type="SUPFAM" id="SSF159127">
    <property type="entry name" value="HupF/HypC-like"/>
    <property type="match status" value="1"/>
</dbReference>
<evidence type="ECO:0000313" key="2">
    <source>
        <dbReference type="EMBL" id="PUA32087.1"/>
    </source>
</evidence>
<dbReference type="GO" id="GO:0051604">
    <property type="term" value="P:protein maturation"/>
    <property type="evidence" value="ECO:0007669"/>
    <property type="project" value="TreeGrafter"/>
</dbReference>
<evidence type="ECO:0000313" key="3">
    <source>
        <dbReference type="Proteomes" id="UP000244066"/>
    </source>
</evidence>
<dbReference type="NCBIfam" id="TIGR00074">
    <property type="entry name" value="hypC_hupF"/>
    <property type="match status" value="1"/>
</dbReference>
<proteinExistence type="inferred from homology"/>
<reference evidence="2 3" key="1">
    <citation type="submission" date="2017-04" db="EMBL/GenBank/DDBJ databases">
        <title>Draft Aigarchaeota genome from a New Zealand hot spring.</title>
        <authorList>
            <person name="Reysenbach A.-L."/>
            <person name="Donaho J.A."/>
            <person name="Gerhart J."/>
            <person name="Kelley J.F."/>
            <person name="Kouba K."/>
            <person name="Podar M."/>
            <person name="Stott M."/>
        </authorList>
    </citation>
    <scope>NUCLEOTIDE SEQUENCE [LARGE SCALE GENOMIC DNA]</scope>
    <source>
        <strain evidence="2">NZ13_MG1</strain>
    </source>
</reference>
<evidence type="ECO:0000256" key="1">
    <source>
        <dbReference type="ARBA" id="ARBA00006018"/>
    </source>
</evidence>
<dbReference type="PROSITE" id="PS01097">
    <property type="entry name" value="HUPF_HYPC"/>
    <property type="match status" value="1"/>
</dbReference>
<dbReference type="AlphaFoldDB" id="A0A2R7Y408"/>
<dbReference type="InterPro" id="IPR001109">
    <property type="entry name" value="Hydrogenase_HupF/HypC"/>
</dbReference>
<dbReference type="Pfam" id="PF01455">
    <property type="entry name" value="HupF_HypC"/>
    <property type="match status" value="1"/>
</dbReference>
<sequence>MCLAIPARVVEKVGNIAKVDFGDNTLREVDVSLVDVSVGQYVLVHAGYAIQTLDEDEALRTIELLSELLSEG</sequence>
<comment type="caution">
    <text evidence="2">The sequence shown here is derived from an EMBL/GenBank/DDBJ whole genome shotgun (WGS) entry which is preliminary data.</text>
</comment>
<gene>
    <name evidence="2" type="ORF">B9J98_04350</name>
</gene>
<dbReference type="PANTHER" id="PTHR35177">
    <property type="entry name" value="HYDROGENASE MATURATION FACTOR HYBG"/>
    <property type="match status" value="1"/>
</dbReference>
<name>A0A2R7Y408_9ARCH</name>
<dbReference type="GO" id="GO:0005506">
    <property type="term" value="F:iron ion binding"/>
    <property type="evidence" value="ECO:0007669"/>
    <property type="project" value="TreeGrafter"/>
</dbReference>
<dbReference type="PRINTS" id="PR00445">
    <property type="entry name" value="HUPFHYPC"/>
</dbReference>
<protein>
    <recommendedName>
        <fullName evidence="4">HypC/HybG/HupF family hydrogenase formation chaperone</fullName>
    </recommendedName>
</protein>
<organism evidence="2 3">
    <name type="scientific">Candidatus Terraquivivens tikiterensis</name>
    <dbReference type="NCBI Taxonomy" id="1980982"/>
    <lineage>
        <taxon>Archaea</taxon>
        <taxon>Nitrososphaerota</taxon>
        <taxon>Candidatus Wolframiiraptoraceae</taxon>
        <taxon>Candidatus Terraquivivens</taxon>
    </lineage>
</organism>
<dbReference type="PANTHER" id="PTHR35177:SF2">
    <property type="entry name" value="HYDROGENASE MATURATION FACTOR HYBG"/>
    <property type="match status" value="1"/>
</dbReference>
<dbReference type="EMBL" id="NDWU01000009">
    <property type="protein sequence ID" value="PUA32087.1"/>
    <property type="molecule type" value="Genomic_DNA"/>
</dbReference>
<dbReference type="InterPro" id="IPR019812">
    <property type="entry name" value="Hydgase_assmbl_chp_CS"/>
</dbReference>
<dbReference type="GO" id="GO:1902670">
    <property type="term" value="F:carbon dioxide binding"/>
    <property type="evidence" value="ECO:0007669"/>
    <property type="project" value="TreeGrafter"/>
</dbReference>
<dbReference type="Gene3D" id="2.30.30.140">
    <property type="match status" value="1"/>
</dbReference>
<accession>A0A2R7Y408</accession>